<evidence type="ECO:0000256" key="5">
    <source>
        <dbReference type="ARBA" id="ARBA00023136"/>
    </source>
</evidence>
<gene>
    <name evidence="8" type="ORF">C882_1206</name>
</gene>
<keyword evidence="2" id="KW-1003">Cell membrane</keyword>
<dbReference type="GO" id="GO:0005886">
    <property type="term" value="C:plasma membrane"/>
    <property type="evidence" value="ECO:0007669"/>
    <property type="project" value="UniProtKB-SubCell"/>
</dbReference>
<evidence type="ECO:0000256" key="7">
    <source>
        <dbReference type="SAM" id="Phobius"/>
    </source>
</evidence>
<evidence type="ECO:0000313" key="8">
    <source>
        <dbReference type="EMBL" id="EKV28205.1"/>
    </source>
</evidence>
<feature type="transmembrane region" description="Helical" evidence="7">
    <location>
        <begin position="219"/>
        <end position="242"/>
    </location>
</feature>
<feature type="region of interest" description="Disordered" evidence="6">
    <location>
        <begin position="285"/>
        <end position="313"/>
    </location>
</feature>
<evidence type="ECO:0000256" key="6">
    <source>
        <dbReference type="SAM" id="MobiDB-lite"/>
    </source>
</evidence>
<protein>
    <submittedName>
        <fullName evidence="8">Ribonuclease BN</fullName>
    </submittedName>
</protein>
<name>K9GQH2_9PROT</name>
<dbReference type="InterPro" id="IPR017039">
    <property type="entry name" value="Virul_fac_BrkB"/>
</dbReference>
<feature type="transmembrane region" description="Helical" evidence="7">
    <location>
        <begin position="187"/>
        <end position="207"/>
    </location>
</feature>
<dbReference type="Pfam" id="PF03631">
    <property type="entry name" value="Virul_fac_BrkB"/>
    <property type="match status" value="1"/>
</dbReference>
<feature type="transmembrane region" description="Helical" evidence="7">
    <location>
        <begin position="254"/>
        <end position="273"/>
    </location>
</feature>
<reference evidence="8 9" key="1">
    <citation type="journal article" date="2013" name="Genome Announc.">
        <title>Draft Genome Sequence of an Alphaproteobacterium, Caenispirillum salinarum AK4(T), Isolated from a Solar Saltern.</title>
        <authorList>
            <person name="Khatri I."/>
            <person name="Singh A."/>
            <person name="Korpole S."/>
            <person name="Pinnaka A.K."/>
            <person name="Subramanian S."/>
        </authorList>
    </citation>
    <scope>NUCLEOTIDE SEQUENCE [LARGE SCALE GENOMIC DNA]</scope>
    <source>
        <strain evidence="8 9">AK4</strain>
    </source>
</reference>
<accession>K9GQH2</accession>
<dbReference type="Proteomes" id="UP000009881">
    <property type="component" value="Unassembled WGS sequence"/>
</dbReference>
<proteinExistence type="predicted"/>
<dbReference type="RefSeq" id="WP_009541862.1">
    <property type="nucleotide sequence ID" value="NZ_ANHY01000017.1"/>
</dbReference>
<dbReference type="PATRIC" id="fig|1238182.3.peg.3420"/>
<keyword evidence="9" id="KW-1185">Reference proteome</keyword>
<evidence type="ECO:0000256" key="4">
    <source>
        <dbReference type="ARBA" id="ARBA00022989"/>
    </source>
</evidence>
<dbReference type="PANTHER" id="PTHR30213">
    <property type="entry name" value="INNER MEMBRANE PROTEIN YHJD"/>
    <property type="match status" value="1"/>
</dbReference>
<dbReference type="OrthoDB" id="9781030at2"/>
<keyword evidence="5 7" id="KW-0472">Membrane</keyword>
<dbReference type="AlphaFoldDB" id="K9GQH2"/>
<evidence type="ECO:0000256" key="3">
    <source>
        <dbReference type="ARBA" id="ARBA00022692"/>
    </source>
</evidence>
<keyword evidence="4 7" id="KW-1133">Transmembrane helix</keyword>
<keyword evidence="3 7" id="KW-0812">Transmembrane</keyword>
<dbReference type="PIRSF" id="PIRSF035875">
    <property type="entry name" value="RNase_BN"/>
    <property type="match status" value="1"/>
</dbReference>
<sequence>MASTAADHPRRIPLVRAWHVAKVVYVRIGTDNLGVVAAGCAFYALLALFPFLAALISVYGLLSDPAAVSEQLQLIEGTVPDQVYDIVSAQVQQLSAQDASLSLGLILSTSIALYSSTKGVKAVMRGLNIVYDETEQRNIIMQNLVALGLTAGFVIGMTIALLVVVVTPVVLGLLGLGQGITGTLVDLARWSILAIGLFGALAVIYRIAPNRRPARFQWLTWGAVVAAVLWLAASMLFSFYVANFASYNETYGSLGAVVVLLMWFFIGAYAVLIGGEINAELERGTARDSTVGPERPPGKRGAVVADHQPQAKA</sequence>
<dbReference type="STRING" id="1238182.C882_1206"/>
<organism evidence="8 9">
    <name type="scientific">Caenispirillum salinarum AK4</name>
    <dbReference type="NCBI Taxonomy" id="1238182"/>
    <lineage>
        <taxon>Bacteria</taxon>
        <taxon>Pseudomonadati</taxon>
        <taxon>Pseudomonadota</taxon>
        <taxon>Alphaproteobacteria</taxon>
        <taxon>Rhodospirillales</taxon>
        <taxon>Novispirillaceae</taxon>
        <taxon>Caenispirillum</taxon>
    </lineage>
</organism>
<evidence type="ECO:0000313" key="9">
    <source>
        <dbReference type="Proteomes" id="UP000009881"/>
    </source>
</evidence>
<evidence type="ECO:0000256" key="1">
    <source>
        <dbReference type="ARBA" id="ARBA00004651"/>
    </source>
</evidence>
<dbReference type="eggNOG" id="COG1295">
    <property type="taxonomic scope" value="Bacteria"/>
</dbReference>
<feature type="transmembrane region" description="Helical" evidence="7">
    <location>
        <begin position="144"/>
        <end position="175"/>
    </location>
</feature>
<dbReference type="PANTHER" id="PTHR30213:SF0">
    <property type="entry name" value="UPF0761 MEMBRANE PROTEIN YIHY"/>
    <property type="match status" value="1"/>
</dbReference>
<comment type="subcellular location">
    <subcellularLocation>
        <location evidence="1">Cell membrane</location>
        <topology evidence="1">Multi-pass membrane protein</topology>
    </subcellularLocation>
</comment>
<dbReference type="NCBIfam" id="TIGR00765">
    <property type="entry name" value="yihY_not_rbn"/>
    <property type="match status" value="1"/>
</dbReference>
<evidence type="ECO:0000256" key="2">
    <source>
        <dbReference type="ARBA" id="ARBA00022475"/>
    </source>
</evidence>
<dbReference type="EMBL" id="ANHY01000017">
    <property type="protein sequence ID" value="EKV28205.1"/>
    <property type="molecule type" value="Genomic_DNA"/>
</dbReference>
<feature type="transmembrane region" description="Helical" evidence="7">
    <location>
        <begin position="41"/>
        <end position="62"/>
    </location>
</feature>
<comment type="caution">
    <text evidence="8">The sequence shown here is derived from an EMBL/GenBank/DDBJ whole genome shotgun (WGS) entry which is preliminary data.</text>
</comment>